<dbReference type="SMART" id="SM00912">
    <property type="entry name" value="Haemagg_act"/>
    <property type="match status" value="1"/>
</dbReference>
<dbReference type="Gene3D" id="2.160.20.10">
    <property type="entry name" value="Single-stranded right-handed beta-helix, Pectin lyase-like"/>
    <property type="match status" value="1"/>
</dbReference>
<dbReference type="InterPro" id="IPR024983">
    <property type="entry name" value="CHAT_dom"/>
</dbReference>
<feature type="region of interest" description="Disordered" evidence="1">
    <location>
        <begin position="1013"/>
        <end position="1041"/>
    </location>
</feature>
<reference evidence="3 4" key="1">
    <citation type="submission" date="2016-10" db="EMBL/GenBank/DDBJ databases">
        <title>Comparative genomics uncovers the prolific and rare metabolic potential of the cyanobacterial genus Moorea.</title>
        <authorList>
            <person name="Leao T."/>
            <person name="Castelao G."/>
            <person name="Korobeynikov A."/>
            <person name="Monroe E.A."/>
            <person name="Podell S."/>
            <person name="Glukhov E."/>
            <person name="Allen E."/>
            <person name="Gerwick W.H."/>
            <person name="Gerwick L."/>
        </authorList>
    </citation>
    <scope>NUCLEOTIDE SEQUENCE [LARGE SCALE GENOMIC DNA]</scope>
    <source>
        <strain evidence="3 4">PNG5-198</strain>
    </source>
</reference>
<keyword evidence="4" id="KW-1185">Reference proteome</keyword>
<proteinExistence type="predicted"/>
<comment type="caution">
    <text evidence="3">The sequence shown here is derived from an EMBL/GenBank/DDBJ whole genome shotgun (WGS) entry which is preliminary data.</text>
</comment>
<dbReference type="NCBIfam" id="TIGR01901">
    <property type="entry name" value="adhes_NPXG"/>
    <property type="match status" value="1"/>
</dbReference>
<dbReference type="InterPro" id="IPR012334">
    <property type="entry name" value="Pectin_lyas_fold"/>
</dbReference>
<evidence type="ECO:0000313" key="3">
    <source>
        <dbReference type="EMBL" id="OLT59707.1"/>
    </source>
</evidence>
<dbReference type="RefSeq" id="WP_075899311.1">
    <property type="nucleotide sequence ID" value="NZ_MKZS01000001.1"/>
</dbReference>
<organism evidence="3 4">
    <name type="scientific">Moorena bouillonii PNG</name>
    <dbReference type="NCBI Taxonomy" id="568701"/>
    <lineage>
        <taxon>Bacteria</taxon>
        <taxon>Bacillati</taxon>
        <taxon>Cyanobacteriota</taxon>
        <taxon>Cyanophyceae</taxon>
        <taxon>Coleofasciculales</taxon>
        <taxon>Coleofasciculaceae</taxon>
        <taxon>Moorena</taxon>
    </lineage>
</organism>
<feature type="compositionally biased region" description="Basic and acidic residues" evidence="1">
    <location>
        <begin position="1026"/>
        <end position="1041"/>
    </location>
</feature>
<dbReference type="Pfam" id="PF05860">
    <property type="entry name" value="TPS"/>
    <property type="match status" value="1"/>
</dbReference>
<evidence type="ECO:0000259" key="2">
    <source>
        <dbReference type="SMART" id="SM00912"/>
    </source>
</evidence>
<dbReference type="Pfam" id="PF12770">
    <property type="entry name" value="CHAT"/>
    <property type="match status" value="1"/>
</dbReference>
<feature type="compositionally biased region" description="Polar residues" evidence="1">
    <location>
        <begin position="1013"/>
        <end position="1025"/>
    </location>
</feature>
<sequence>MTTRQRTLGGVAMKIMGKPVVKPKRSNYSKYQGRWSRLEGKIFPPQGSNRTISPSFLNRLSLAQVMPWGVAMLLSPTGLPAIAEITSAEGSATIVTPNGQSFDITGGSLSSDQLNLFHSFKEFGLDSGQIANFISNNPQVSNILGRVVGGKPSIINGLIQITSGNYNPNLYLMNPAGIIFGADAQLNVPASFTATTATGIGFENGNWFDAFGDNNEYQNLIGEPTSFAFDLAQPGSIINAGNLAVEDNQTIALIGGSVINTAEELRAPGGKIIIAAVPGESLINISQPGNLLSLEIDPPRTLDGQPLIITALDIPELLTGQAQGVETKLSANSNGTVQLTDSGTTVPTETGTTIVSGTLDVSSPELKRRSVTVLGDRIAVINATIDSSGGNGGQVWIGKHPQDNPDNVKLNANRTFVSRDSVIKADGEAANRDGGRVTVWSEETTAFYGEITARGAQEQTSQAGSDRTPDGGTVEISSQQTLIFDGKKVDVTAPVGENGTITFDHNNITIVPGTGIAGQQLADNPLGFDVMEILSGDGGTSGFTLGANALEQVLGNIVLNASNDITAPNLSLNFSGDITIDGVNVTLGDIKTNGGAITITASETLSTQELNSSTTVGKGGDVTLNGGNIDVSWINAQGASDRKGGNVEITTEGFFKATGTFDTLIEGKETAVSIATVGGDGGGEITISHGGNGQTPFEVGNSSPNGTEGAISTGDSAILPTGDFSIYKSDLGDIEINTGEPSSNATSAGQEMATNLLGNSSTSEGQAMTTNLLGNSLNSEGQAMAEDVISNSTSQGQAMAEDVISNSTSQGQAMAEDVISNSTSQGQAMATNPYSNPANIFPSRPQLYQYSLEFLPILTQPKPQAIAPKTEYTQINHKNTKLEPNYNLKNLEFVNFTPKSNLINIYYNQPAPQTIAEITNTNSTNISQSLAQSVPQQVTSKSSKSTLEAEADVKQLEGGFTYAFEKHLGISNTPIVTLEEAQAHLRQIETITGLKPALIYLFFKPEFKPETTKGNLVNSKGLTSTKPERERTENRQKTRSHWQENLDTQLELLVVTASGAVIRKQVQGATRSQVLSVAREFHRSITNLESANVYLPLAQQLYRWLIDPVEQELKAQKINNLAFIMDVGLRSLPMAALHDGTGFLVERYSLGLMPTLSLTNMNYVDIRKFQVLAMGASQFKNKNPLPAVPVELSMVTEQLWSGKALLNEAFTVANLIKARASQPFGIVHLATHSEFLAGKPSNSYIQLWDTKLQLNQLPKLGLSKPKVELLVLSACRTALGDEQAELGFAGLAVLAGVKSALGSLWYVSDEGTLGLMTTFYEKLQQVPVKAEAIRKAQLNLLRGTVRLERGKLVTDQGSFPLPAGLAKLPDVELRHPYYWSAFTLIGNPW</sequence>
<gene>
    <name evidence="3" type="ORF">BJP37_12365</name>
</gene>
<protein>
    <recommendedName>
        <fullName evidence="2">Filamentous haemagglutinin FhaB/tRNA nuclease CdiA-like TPS domain-containing protein</fullName>
    </recommendedName>
</protein>
<dbReference type="InterPro" id="IPR008638">
    <property type="entry name" value="FhaB/CdiA-like_TPS"/>
</dbReference>
<accession>A0A1U7N177</accession>
<evidence type="ECO:0000256" key="1">
    <source>
        <dbReference type="SAM" id="MobiDB-lite"/>
    </source>
</evidence>
<dbReference type="InterPro" id="IPR011050">
    <property type="entry name" value="Pectin_lyase_fold/virulence"/>
</dbReference>
<feature type="region of interest" description="Disordered" evidence="1">
    <location>
        <begin position="454"/>
        <end position="474"/>
    </location>
</feature>
<name>A0A1U7N177_9CYAN</name>
<evidence type="ECO:0000313" key="4">
    <source>
        <dbReference type="Proteomes" id="UP000186657"/>
    </source>
</evidence>
<dbReference type="SUPFAM" id="SSF51126">
    <property type="entry name" value="Pectin lyase-like"/>
    <property type="match status" value="1"/>
</dbReference>
<dbReference type="EMBL" id="MKZS01000001">
    <property type="protein sequence ID" value="OLT59707.1"/>
    <property type="molecule type" value="Genomic_DNA"/>
</dbReference>
<feature type="domain" description="Filamentous haemagglutinin FhaB/tRNA nuclease CdiA-like TPS" evidence="2">
    <location>
        <begin position="86"/>
        <end position="203"/>
    </location>
</feature>
<dbReference type="Proteomes" id="UP000186657">
    <property type="component" value="Unassembled WGS sequence"/>
</dbReference>